<dbReference type="AlphaFoldDB" id="A0AAX2ZJ79"/>
<dbReference type="InterPro" id="IPR036388">
    <property type="entry name" value="WH-like_DNA-bd_sf"/>
</dbReference>
<dbReference type="InterPro" id="IPR051081">
    <property type="entry name" value="HTH_MetalResp_TranReg"/>
</dbReference>
<dbReference type="CDD" id="cd00090">
    <property type="entry name" value="HTH_ARSR"/>
    <property type="match status" value="1"/>
</dbReference>
<evidence type="ECO:0000259" key="5">
    <source>
        <dbReference type="PROSITE" id="PS50987"/>
    </source>
</evidence>
<keyword evidence="1" id="KW-0805">Transcription regulation</keyword>
<dbReference type="KEGG" id="tem:JW646_19320"/>
<dbReference type="RefSeq" id="WP_228416059.1">
    <property type="nucleotide sequence ID" value="NZ_CP081135.1"/>
</dbReference>
<evidence type="ECO:0000256" key="4">
    <source>
        <dbReference type="SAM" id="Coils"/>
    </source>
</evidence>
<keyword evidence="3" id="KW-0804">Transcription</keyword>
<dbReference type="PROSITE" id="PS50987">
    <property type="entry name" value="HTH_ARSR_2"/>
    <property type="match status" value="1"/>
</dbReference>
<accession>A0AAX2ZJ79</accession>
<feature type="coiled-coil region" evidence="4">
    <location>
        <begin position="77"/>
        <end position="104"/>
    </location>
</feature>
<dbReference type="NCBIfam" id="NF033788">
    <property type="entry name" value="HTH_metalloreg"/>
    <property type="match status" value="1"/>
</dbReference>
<dbReference type="Gene3D" id="1.10.10.10">
    <property type="entry name" value="Winged helix-like DNA-binding domain superfamily/Winged helix DNA-binding domain"/>
    <property type="match status" value="1"/>
</dbReference>
<dbReference type="PANTHER" id="PTHR33154">
    <property type="entry name" value="TRANSCRIPTIONAL REGULATOR, ARSR FAMILY"/>
    <property type="match status" value="1"/>
</dbReference>
<gene>
    <name evidence="6" type="ORF">JW646_19320</name>
</gene>
<evidence type="ECO:0000313" key="7">
    <source>
        <dbReference type="Proteomes" id="UP001198983"/>
    </source>
</evidence>
<proteinExistence type="predicted"/>
<dbReference type="SUPFAM" id="SSF46785">
    <property type="entry name" value="Winged helix' DNA-binding domain"/>
    <property type="match status" value="1"/>
</dbReference>
<organism evidence="6 7">
    <name type="scientific">Terrisporobacter hibernicus</name>
    <dbReference type="NCBI Taxonomy" id="2813371"/>
    <lineage>
        <taxon>Bacteria</taxon>
        <taxon>Bacillati</taxon>
        <taxon>Bacillota</taxon>
        <taxon>Clostridia</taxon>
        <taxon>Peptostreptococcales</taxon>
        <taxon>Peptostreptococcaceae</taxon>
        <taxon>Terrisporobacter</taxon>
    </lineage>
</organism>
<feature type="domain" description="HTH arsR-type" evidence="5">
    <location>
        <begin position="1"/>
        <end position="95"/>
    </location>
</feature>
<keyword evidence="7" id="KW-1185">Reference proteome</keyword>
<evidence type="ECO:0000256" key="3">
    <source>
        <dbReference type="ARBA" id="ARBA00023163"/>
    </source>
</evidence>
<dbReference type="GO" id="GO:0003700">
    <property type="term" value="F:DNA-binding transcription factor activity"/>
    <property type="evidence" value="ECO:0007669"/>
    <property type="project" value="InterPro"/>
</dbReference>
<dbReference type="Pfam" id="PF01022">
    <property type="entry name" value="HTH_5"/>
    <property type="match status" value="1"/>
</dbReference>
<dbReference type="GO" id="GO:0003677">
    <property type="term" value="F:DNA binding"/>
    <property type="evidence" value="ECO:0007669"/>
    <property type="project" value="UniProtKB-KW"/>
</dbReference>
<keyword evidence="2" id="KW-0238">DNA-binding</keyword>
<keyword evidence="4" id="KW-0175">Coiled coil</keyword>
<evidence type="ECO:0000256" key="2">
    <source>
        <dbReference type="ARBA" id="ARBA00023125"/>
    </source>
</evidence>
<dbReference type="InterPro" id="IPR036390">
    <property type="entry name" value="WH_DNA-bd_sf"/>
</dbReference>
<evidence type="ECO:0000313" key="6">
    <source>
        <dbReference type="EMBL" id="UEL47737.1"/>
    </source>
</evidence>
<dbReference type="PRINTS" id="PR00778">
    <property type="entry name" value="HTHARSR"/>
</dbReference>
<name>A0AAX2ZJ79_9FIRM</name>
<dbReference type="SMART" id="SM00418">
    <property type="entry name" value="HTH_ARSR"/>
    <property type="match status" value="1"/>
</dbReference>
<dbReference type="InterPro" id="IPR011991">
    <property type="entry name" value="ArsR-like_HTH"/>
</dbReference>
<dbReference type="EMBL" id="CP081135">
    <property type="protein sequence ID" value="UEL47737.1"/>
    <property type="molecule type" value="Genomic_DNA"/>
</dbReference>
<dbReference type="InterPro" id="IPR001845">
    <property type="entry name" value="HTH_ArsR_DNA-bd_dom"/>
</dbReference>
<evidence type="ECO:0000256" key="1">
    <source>
        <dbReference type="ARBA" id="ARBA00023015"/>
    </source>
</evidence>
<dbReference type="PANTHER" id="PTHR33154:SF33">
    <property type="entry name" value="TRANSCRIPTIONAL REPRESSOR SDPR"/>
    <property type="match status" value="1"/>
</dbReference>
<sequence length="130" mass="15226">MELIQMLKALGDDTRLRIINILSHGDLCVCEIEVVLGISQSNASRHLNKLMNAKLVTYYKEAKYVYYKINEETINKHNFLKEIIEKELCNIDNLNNDYENLKKFKNDGMCCESIEKYKNNKTTQDKENSQ</sequence>
<reference evidence="6 7" key="1">
    <citation type="journal article" date="2023" name="Int. J. Syst. Evol. Microbiol.">
        <title>Terrisporobacter hibernicus sp. nov., isolated from bovine faeces in Northern Ireland.</title>
        <authorList>
            <person name="Mitchell M."/>
            <person name="Nguyen S.V."/>
            <person name="Connor M."/>
            <person name="Fairley D.J."/>
            <person name="Donoghue O."/>
            <person name="Marshall H."/>
            <person name="Koolman L."/>
            <person name="McMullan G."/>
            <person name="Schaffer K.E."/>
            <person name="McGrath J.W."/>
            <person name="Fanning S."/>
        </authorList>
    </citation>
    <scope>NUCLEOTIDE SEQUENCE [LARGE SCALE GENOMIC DNA]</scope>
    <source>
        <strain evidence="6 7">MCA3</strain>
    </source>
</reference>
<dbReference type="Proteomes" id="UP001198983">
    <property type="component" value="Chromosome"/>
</dbReference>
<protein>
    <submittedName>
        <fullName evidence="6">Metalloregulator ArsR/SmtB family transcription factor</fullName>
    </submittedName>
</protein>